<protein>
    <submittedName>
        <fullName evidence="1">Uncharacterized protein</fullName>
    </submittedName>
</protein>
<reference evidence="1 2" key="1">
    <citation type="submission" date="2019-03" db="EMBL/GenBank/DDBJ databases">
        <title>Diversity of the mouse oral microbiome.</title>
        <authorList>
            <person name="Joseph S."/>
            <person name="Aduse-Opoku J."/>
            <person name="Curtis M."/>
            <person name="Wade W."/>
            <person name="Hashim A."/>
        </authorList>
    </citation>
    <scope>NUCLEOTIDE SEQUENCE [LARGE SCALE GENOMIC DNA]</scope>
    <source>
        <strain evidence="2">irhom_31</strain>
    </source>
</reference>
<comment type="caution">
    <text evidence="1">The sequence shown here is derived from an EMBL/GenBank/DDBJ whole genome shotgun (WGS) entry which is preliminary data.</text>
</comment>
<proteinExistence type="predicted"/>
<dbReference type="EMBL" id="SPQC01000034">
    <property type="protein sequence ID" value="TFU21348.1"/>
    <property type="molecule type" value="Genomic_DNA"/>
</dbReference>
<organism evidence="1 2">
    <name type="scientific">Rothia nasimurium</name>
    <dbReference type="NCBI Taxonomy" id="85336"/>
    <lineage>
        <taxon>Bacteria</taxon>
        <taxon>Bacillati</taxon>
        <taxon>Actinomycetota</taxon>
        <taxon>Actinomycetes</taxon>
        <taxon>Micrococcales</taxon>
        <taxon>Micrococcaceae</taxon>
        <taxon>Rothia</taxon>
    </lineage>
</organism>
<name>A0A4Y9F371_9MICC</name>
<evidence type="ECO:0000313" key="2">
    <source>
        <dbReference type="Proteomes" id="UP000297951"/>
    </source>
</evidence>
<dbReference type="AlphaFoldDB" id="A0A4Y9F371"/>
<sequence length="73" mass="8136">MHRRIEWTLGDGDAGGVLINLLELPDLLDFQERRVRAKAAHEEAVKAPVAEPVLDLSDSELEELRLGFQAGEE</sequence>
<accession>A0A4Y9F371</accession>
<dbReference type="RefSeq" id="WP_135013251.1">
    <property type="nucleotide sequence ID" value="NZ_JADGLK010000034.1"/>
</dbReference>
<evidence type="ECO:0000313" key="1">
    <source>
        <dbReference type="EMBL" id="TFU21348.1"/>
    </source>
</evidence>
<dbReference type="Proteomes" id="UP000297951">
    <property type="component" value="Unassembled WGS sequence"/>
</dbReference>
<gene>
    <name evidence="1" type="ORF">E4U03_09240</name>
</gene>